<dbReference type="OrthoDB" id="7996330at2"/>
<gene>
    <name evidence="1" type="ORF">F6X53_14180</name>
</gene>
<dbReference type="EMBL" id="VZZK01000013">
    <property type="protein sequence ID" value="KAB1078616.1"/>
    <property type="molecule type" value="Genomic_DNA"/>
</dbReference>
<reference evidence="1 2" key="1">
    <citation type="submission" date="2019-09" db="EMBL/GenBank/DDBJ databases">
        <title>YIM 48816 draft genome.</title>
        <authorList>
            <person name="Jiang L."/>
        </authorList>
    </citation>
    <scope>NUCLEOTIDE SEQUENCE [LARGE SCALE GENOMIC DNA]</scope>
    <source>
        <strain evidence="1 2">YIM 48816</strain>
    </source>
</reference>
<evidence type="ECO:0000313" key="1">
    <source>
        <dbReference type="EMBL" id="KAB1078616.1"/>
    </source>
</evidence>
<proteinExistence type="predicted"/>
<dbReference type="AlphaFoldDB" id="A0A6L3SXJ1"/>
<evidence type="ECO:0000313" key="2">
    <source>
        <dbReference type="Proteomes" id="UP000474159"/>
    </source>
</evidence>
<protein>
    <submittedName>
        <fullName evidence="1">Uncharacterized protein</fullName>
    </submittedName>
</protein>
<accession>A0A6L3SXJ1</accession>
<comment type="caution">
    <text evidence="1">The sequence shown here is derived from an EMBL/GenBank/DDBJ whole genome shotgun (WGS) entry which is preliminary data.</text>
</comment>
<name>A0A6L3SXJ1_9HYPH</name>
<organism evidence="1 2">
    <name type="scientific">Methylobacterium soli</name>
    <dbReference type="NCBI Taxonomy" id="553447"/>
    <lineage>
        <taxon>Bacteria</taxon>
        <taxon>Pseudomonadati</taxon>
        <taxon>Pseudomonadota</taxon>
        <taxon>Alphaproteobacteria</taxon>
        <taxon>Hyphomicrobiales</taxon>
        <taxon>Methylobacteriaceae</taxon>
        <taxon>Methylobacterium</taxon>
    </lineage>
</organism>
<keyword evidence="2" id="KW-1185">Reference proteome</keyword>
<dbReference type="Proteomes" id="UP000474159">
    <property type="component" value="Unassembled WGS sequence"/>
</dbReference>
<sequence>MEDFKADLRRQMREIDIATGAAADACLPGLLRRLKHHQNRIAHSGLPLLKLYRTWRIHRLSAAVAEARWHVEQGRLARMGGLAGRR</sequence>